<organism evidence="8 9">
    <name type="scientific">Actinia tenebrosa</name>
    <name type="common">Australian red waratah sea anemone</name>
    <dbReference type="NCBI Taxonomy" id="6105"/>
    <lineage>
        <taxon>Eukaryota</taxon>
        <taxon>Metazoa</taxon>
        <taxon>Cnidaria</taxon>
        <taxon>Anthozoa</taxon>
        <taxon>Hexacorallia</taxon>
        <taxon>Actiniaria</taxon>
        <taxon>Actiniidae</taxon>
        <taxon>Actinia</taxon>
    </lineage>
</organism>
<dbReference type="PANTHER" id="PTHR11731:SF193">
    <property type="entry name" value="DIPEPTIDYL PEPTIDASE 9"/>
    <property type="match status" value="1"/>
</dbReference>
<feature type="domain" description="Dipeptidylpeptidase IV N-terminal" evidence="6">
    <location>
        <begin position="168"/>
        <end position="551"/>
    </location>
</feature>
<dbReference type="InterPro" id="IPR002469">
    <property type="entry name" value="Peptidase_S9B_N"/>
</dbReference>
<evidence type="ECO:0000256" key="2">
    <source>
        <dbReference type="ARBA" id="ARBA00022670"/>
    </source>
</evidence>
<evidence type="ECO:0000259" key="5">
    <source>
        <dbReference type="Pfam" id="PF00326"/>
    </source>
</evidence>
<dbReference type="Pfam" id="PF00930">
    <property type="entry name" value="DPPIV_N"/>
    <property type="match status" value="1"/>
</dbReference>
<dbReference type="FunCoup" id="A0A6P8HXP1">
    <property type="interactions" value="2495"/>
</dbReference>
<gene>
    <name evidence="9" type="primary">LOC116296264</name>
</gene>
<comment type="similarity">
    <text evidence="1">Belongs to the peptidase S9B family. DPPIV subfamily.</text>
</comment>
<evidence type="ECO:0000259" key="6">
    <source>
        <dbReference type="Pfam" id="PF00930"/>
    </source>
</evidence>
<evidence type="ECO:0000256" key="1">
    <source>
        <dbReference type="ARBA" id="ARBA00010036"/>
    </source>
</evidence>
<accession>A0A6P8HXP1</accession>
<dbReference type="SUPFAM" id="SSF82171">
    <property type="entry name" value="DPP6 N-terminal domain-like"/>
    <property type="match status" value="1"/>
</dbReference>
<keyword evidence="8" id="KW-1185">Reference proteome</keyword>
<dbReference type="InterPro" id="IPR001375">
    <property type="entry name" value="Peptidase_S9_cat"/>
</dbReference>
<evidence type="ECO:0000256" key="4">
    <source>
        <dbReference type="ARBA" id="ARBA00022825"/>
    </source>
</evidence>
<dbReference type="FunFam" id="3.40.50.1820:FF:000016">
    <property type="entry name" value="Dipeptidyl peptidase 8-like isoform"/>
    <property type="match status" value="1"/>
</dbReference>
<sequence length="851" mass="97137">MFDGSSDNENGQTPLTMDSLLYYYMKTKRSWKDLQYAVRTSRSVQQKLINRIPSNFTFSGDRLYFLAVPPNSRENTIHYVDIPGHGASCVGECLEWQPLLDINRPFVGYSKEEQLMRERKRLGSFGITSYDYCNMSRRFLFSSSNSLHTFIDIGKDKENCQLPFSVHEVPSQTNDTKMDSKLCPINSNLAAFIHHNDIWVTNLETGQELRLTHSNNGSTNPIEETTSSGVASFVAQEEFDRYTGYWWQPQCFIDENKTISYKILYEEVDESNVEVLNIVASPEGATQISSVDSYRYPKAGSSNATSKMKIVEFAIDQSGQMCDTVMVYQLMVPLDEIFPNMEYVVRAGWLPDGQSVWVQLLSRNQQHMTMVQIPLACFSHIVPSEFDLISSSDSLPLMKVIAEDTTDIWINLSDIVYFLKNATSETQFIWSSESSGHRHLYLATVNSRHVMSRGRSRSFLGQNSVYYPLVTQQQLTDGDWEVDGKQIWVDESRKLVYFMATKETPLEQHLYVVSYDDRVEKTIQRLTEPGAYHTITMNEDFTKFVSLSSSVNETHKAVVYQIDNDEVSVNNIPMVTIEPIATLLKSEAIGAESCPPEIFSYQSKQGHQAYGLICKPLNFDPGEKYPTILYVYGGPQVQLVTNSYKGVRFLRLHTLAMLGYVVVVIDSRGSSRRGLHFEGHIKNRMGKVEIEDQVEGLEYIAKTTNCIDMSRVAIHGWSYGGYLSLFGLIQRPDIFKVAIAGAPVTTWEAYDTGYTERYMWIPQENSRAYMMSSVLSYVNSFPDEENRLLLVHGLIDENVHFTHTSLLINELVKACKPYRLIIYPNERHGIRQTVSSEHYETSMLSFLQNNL</sequence>
<proteinExistence type="inferred from homology"/>
<evidence type="ECO:0000313" key="8">
    <source>
        <dbReference type="Proteomes" id="UP000515163"/>
    </source>
</evidence>
<evidence type="ECO:0000259" key="7">
    <source>
        <dbReference type="Pfam" id="PF19520"/>
    </source>
</evidence>
<reference evidence="9" key="1">
    <citation type="submission" date="2025-08" db="UniProtKB">
        <authorList>
            <consortium name="RefSeq"/>
        </authorList>
    </citation>
    <scope>IDENTIFICATION</scope>
    <source>
        <tissue evidence="9">Tentacle</tissue>
    </source>
</reference>
<dbReference type="OrthoDB" id="16520at2759"/>
<dbReference type="InterPro" id="IPR045785">
    <property type="entry name" value="Dpp_8/9_N"/>
</dbReference>
<dbReference type="InterPro" id="IPR050278">
    <property type="entry name" value="Serine_Prot_S9B/DPPIV"/>
</dbReference>
<dbReference type="GO" id="GO:0008236">
    <property type="term" value="F:serine-type peptidase activity"/>
    <property type="evidence" value="ECO:0007669"/>
    <property type="project" value="UniProtKB-KW"/>
</dbReference>
<feature type="domain" description="Peptidase S9 prolyl oligopeptidase catalytic" evidence="5">
    <location>
        <begin position="650"/>
        <end position="851"/>
    </location>
</feature>
<dbReference type="SUPFAM" id="SSF53474">
    <property type="entry name" value="alpha/beta-Hydrolases"/>
    <property type="match status" value="1"/>
</dbReference>
<keyword evidence="3" id="KW-0378">Hydrolase</keyword>
<evidence type="ECO:0000313" key="9">
    <source>
        <dbReference type="RefSeq" id="XP_031560126.1"/>
    </source>
</evidence>
<protein>
    <submittedName>
        <fullName evidence="9">Dipeptidyl peptidase 9-like</fullName>
    </submittedName>
</protein>
<dbReference type="PANTHER" id="PTHR11731">
    <property type="entry name" value="PROTEASE FAMILY S9B,C DIPEPTIDYL-PEPTIDASE IV-RELATED"/>
    <property type="match status" value="1"/>
</dbReference>
<dbReference type="GeneID" id="116296264"/>
<evidence type="ECO:0000256" key="3">
    <source>
        <dbReference type="ARBA" id="ARBA00022801"/>
    </source>
</evidence>
<dbReference type="Gene3D" id="3.40.50.1820">
    <property type="entry name" value="alpha/beta hydrolase"/>
    <property type="match status" value="1"/>
</dbReference>
<keyword evidence="2" id="KW-0645">Protease</keyword>
<dbReference type="Gene3D" id="2.140.10.30">
    <property type="entry name" value="Dipeptidylpeptidase IV, N-terminal domain"/>
    <property type="match status" value="1"/>
</dbReference>
<keyword evidence="4" id="KW-0720">Serine protease</keyword>
<dbReference type="InterPro" id="IPR029058">
    <property type="entry name" value="AB_hydrolase_fold"/>
</dbReference>
<dbReference type="GO" id="GO:0006508">
    <property type="term" value="P:proteolysis"/>
    <property type="evidence" value="ECO:0007669"/>
    <property type="project" value="UniProtKB-KW"/>
</dbReference>
<feature type="domain" description="Dipeptidyl peptidase 8 /9 ,N-terminal" evidence="7">
    <location>
        <begin position="19"/>
        <end position="123"/>
    </location>
</feature>
<name>A0A6P8HXP1_ACTTE</name>
<dbReference type="RefSeq" id="XP_031560126.1">
    <property type="nucleotide sequence ID" value="XM_031704266.1"/>
</dbReference>
<dbReference type="Pfam" id="PF00326">
    <property type="entry name" value="Peptidase_S9"/>
    <property type="match status" value="1"/>
</dbReference>
<dbReference type="Pfam" id="PF19520">
    <property type="entry name" value="Dpp_8_9_N"/>
    <property type="match status" value="1"/>
</dbReference>
<dbReference type="Proteomes" id="UP000515163">
    <property type="component" value="Unplaced"/>
</dbReference>
<dbReference type="KEGG" id="aten:116296264"/>
<dbReference type="InParanoid" id="A0A6P8HXP1"/>
<dbReference type="AlphaFoldDB" id="A0A6P8HXP1"/>
<dbReference type="GO" id="GO:0008239">
    <property type="term" value="F:dipeptidyl-peptidase activity"/>
    <property type="evidence" value="ECO:0007669"/>
    <property type="project" value="TreeGrafter"/>
</dbReference>